<evidence type="ECO:0000256" key="4">
    <source>
        <dbReference type="ARBA" id="ARBA00022912"/>
    </source>
</evidence>
<dbReference type="EC" id="3.1.3.48" evidence="2"/>
<comment type="caution">
    <text evidence="7">The sequence shown here is derived from an EMBL/GenBank/DDBJ whole genome shotgun (WGS) entry which is preliminary data.</text>
</comment>
<evidence type="ECO:0000256" key="2">
    <source>
        <dbReference type="ARBA" id="ARBA00013064"/>
    </source>
</evidence>
<dbReference type="GO" id="GO:0005737">
    <property type="term" value="C:cytoplasm"/>
    <property type="evidence" value="ECO:0007669"/>
    <property type="project" value="TreeGrafter"/>
</dbReference>
<evidence type="ECO:0000256" key="1">
    <source>
        <dbReference type="ARBA" id="ARBA00008601"/>
    </source>
</evidence>
<evidence type="ECO:0000313" key="8">
    <source>
        <dbReference type="Proteomes" id="UP001279410"/>
    </source>
</evidence>
<dbReference type="EMBL" id="BRZM01000065">
    <property type="protein sequence ID" value="GLD63987.1"/>
    <property type="molecule type" value="Genomic_DNA"/>
</dbReference>
<dbReference type="SMART" id="SM00195">
    <property type="entry name" value="DSPc"/>
    <property type="match status" value="1"/>
</dbReference>
<dbReference type="InterPro" id="IPR000340">
    <property type="entry name" value="Dual-sp_phosphatase_cat-dom"/>
</dbReference>
<dbReference type="GO" id="GO:0004725">
    <property type="term" value="F:protein tyrosine phosphatase activity"/>
    <property type="evidence" value="ECO:0007669"/>
    <property type="project" value="UniProtKB-EC"/>
</dbReference>
<dbReference type="SUPFAM" id="SSF52799">
    <property type="entry name" value="(Phosphotyrosine protein) phosphatases II"/>
    <property type="match status" value="1"/>
</dbReference>
<feature type="domain" description="Tyrosine specific protein phosphatases" evidence="6">
    <location>
        <begin position="323"/>
        <end position="376"/>
    </location>
</feature>
<dbReference type="InterPro" id="IPR036873">
    <property type="entry name" value="Rhodanese-like_dom_sf"/>
</dbReference>
<dbReference type="PROSITE" id="PS50056">
    <property type="entry name" value="TYR_PHOSPHATASE_2"/>
    <property type="match status" value="1"/>
</dbReference>
<dbReference type="PANTHER" id="PTHR10159:SF529">
    <property type="entry name" value="TYROSINE-PROTEIN PHOSPHATASE DOMAIN-CONTAINING PROTEIN"/>
    <property type="match status" value="1"/>
</dbReference>
<dbReference type="CDD" id="cd14498">
    <property type="entry name" value="DSP"/>
    <property type="match status" value="1"/>
</dbReference>
<name>A0AAD3MYA3_LATJO</name>
<dbReference type="SUPFAM" id="SSF52821">
    <property type="entry name" value="Rhodanese/Cell cycle control phosphatase"/>
    <property type="match status" value="1"/>
</dbReference>
<dbReference type="InterPro" id="IPR000387">
    <property type="entry name" value="Tyr_Pase_dom"/>
</dbReference>
<feature type="domain" description="Tyrosine-protein phosphatase" evidence="5">
    <location>
        <begin position="254"/>
        <end position="398"/>
    </location>
</feature>
<evidence type="ECO:0000259" key="5">
    <source>
        <dbReference type="PROSITE" id="PS50054"/>
    </source>
</evidence>
<keyword evidence="3" id="KW-0378">Hydrolase</keyword>
<evidence type="ECO:0000259" key="6">
    <source>
        <dbReference type="PROSITE" id="PS50056"/>
    </source>
</evidence>
<comment type="similarity">
    <text evidence="1">Belongs to the protein-tyrosine phosphatase family. Non-receptor class dual specificity subfamily.</text>
</comment>
<dbReference type="Proteomes" id="UP001279410">
    <property type="component" value="Unassembled WGS sequence"/>
</dbReference>
<organism evidence="7 8">
    <name type="scientific">Lates japonicus</name>
    <name type="common">Japanese lates</name>
    <dbReference type="NCBI Taxonomy" id="270547"/>
    <lineage>
        <taxon>Eukaryota</taxon>
        <taxon>Metazoa</taxon>
        <taxon>Chordata</taxon>
        <taxon>Craniata</taxon>
        <taxon>Vertebrata</taxon>
        <taxon>Euteleostomi</taxon>
        <taxon>Actinopterygii</taxon>
        <taxon>Neopterygii</taxon>
        <taxon>Teleostei</taxon>
        <taxon>Neoteleostei</taxon>
        <taxon>Acanthomorphata</taxon>
        <taxon>Carangaria</taxon>
        <taxon>Carangaria incertae sedis</taxon>
        <taxon>Centropomidae</taxon>
        <taxon>Lates</taxon>
    </lineage>
</organism>
<reference evidence="7" key="1">
    <citation type="submission" date="2022-08" db="EMBL/GenBank/DDBJ databases">
        <title>Genome sequencing of akame (Lates japonicus).</title>
        <authorList>
            <person name="Hashiguchi Y."/>
            <person name="Takahashi H."/>
        </authorList>
    </citation>
    <scope>NUCLEOTIDE SEQUENCE</scope>
    <source>
        <strain evidence="7">Kochi</strain>
    </source>
</reference>
<dbReference type="PROSITE" id="PS00383">
    <property type="entry name" value="TYR_PHOSPHATASE_1"/>
    <property type="match status" value="1"/>
</dbReference>
<sequence>MGVVLSRVNNSCRAAFREPVNTFQTVSSISDREVNSTDSDHSSIIPIQNKGKGCIFNSNSLCFCAHKTYAHTTTHTQTHCTLCISSAWQAVCEPEEVLVPALPEKACVERGYITPQQVYNLLNAEEGQPALYDPYYILILDCRSTERYKESHVVTARATVTVIHPELGCLISCIELQKYSIILLYAEEGCSPVGSVKARADSPDLQRCFFQLSALGMDPVILLGGFSAFHALYPFLCTRRMVLLEPERHTLTIYPSEILEGALYQGSASQASDYRIIKNLHITHVVNATANSPDAFPNMLCYLRLRLSDDAQQDLVEALPLASRFINTALKAEPAGRVLVHCSMGRSRSSALTLAFLMEHRRWSLLHALRWLKERRACTAPNVNFLRQLLTYEEQLFGSRLTSLDDIRR</sequence>
<keyword evidence="8" id="KW-1185">Reference proteome</keyword>
<protein>
    <recommendedName>
        <fullName evidence="2">protein-tyrosine-phosphatase</fullName>
        <ecNumber evidence="2">3.1.3.48</ecNumber>
    </recommendedName>
</protein>
<dbReference type="GO" id="GO:0043409">
    <property type="term" value="P:negative regulation of MAPK cascade"/>
    <property type="evidence" value="ECO:0007669"/>
    <property type="project" value="TreeGrafter"/>
</dbReference>
<dbReference type="Pfam" id="PF00782">
    <property type="entry name" value="DSPc"/>
    <property type="match status" value="1"/>
</dbReference>
<accession>A0AAD3MYA3</accession>
<dbReference type="Gene3D" id="3.40.250.10">
    <property type="entry name" value="Rhodanese-like domain"/>
    <property type="match status" value="1"/>
</dbReference>
<evidence type="ECO:0000256" key="3">
    <source>
        <dbReference type="ARBA" id="ARBA00022801"/>
    </source>
</evidence>
<proteinExistence type="inferred from homology"/>
<dbReference type="PROSITE" id="PS50054">
    <property type="entry name" value="TYR_PHOSPHATASE_DUAL"/>
    <property type="match status" value="1"/>
</dbReference>
<keyword evidence="4" id="KW-0904">Protein phosphatase</keyword>
<dbReference type="AlphaFoldDB" id="A0AAD3MYA3"/>
<dbReference type="PANTHER" id="PTHR10159">
    <property type="entry name" value="DUAL SPECIFICITY PROTEIN PHOSPHATASE"/>
    <property type="match status" value="1"/>
</dbReference>
<dbReference type="InterPro" id="IPR029021">
    <property type="entry name" value="Prot-tyrosine_phosphatase-like"/>
</dbReference>
<dbReference type="InterPro" id="IPR016130">
    <property type="entry name" value="Tyr_Pase_AS"/>
</dbReference>
<gene>
    <name evidence="7" type="ORF">AKAME5_001555300</name>
</gene>
<dbReference type="InterPro" id="IPR020422">
    <property type="entry name" value="TYR_PHOSPHATASE_DUAL_dom"/>
</dbReference>
<evidence type="ECO:0000313" key="7">
    <source>
        <dbReference type="EMBL" id="GLD63987.1"/>
    </source>
</evidence>
<dbReference type="Gene3D" id="3.90.190.10">
    <property type="entry name" value="Protein tyrosine phosphatase superfamily"/>
    <property type="match status" value="1"/>
</dbReference>